<dbReference type="EMBL" id="BGPR01001647">
    <property type="protein sequence ID" value="GBM58722.1"/>
    <property type="molecule type" value="Genomic_DNA"/>
</dbReference>
<organism evidence="1 2">
    <name type="scientific">Araneus ventricosus</name>
    <name type="common">Orbweaver spider</name>
    <name type="synonym">Epeira ventricosa</name>
    <dbReference type="NCBI Taxonomy" id="182803"/>
    <lineage>
        <taxon>Eukaryota</taxon>
        <taxon>Metazoa</taxon>
        <taxon>Ecdysozoa</taxon>
        <taxon>Arthropoda</taxon>
        <taxon>Chelicerata</taxon>
        <taxon>Arachnida</taxon>
        <taxon>Araneae</taxon>
        <taxon>Araneomorphae</taxon>
        <taxon>Entelegynae</taxon>
        <taxon>Araneoidea</taxon>
        <taxon>Araneidae</taxon>
        <taxon>Araneus</taxon>
    </lineage>
</organism>
<proteinExistence type="predicted"/>
<comment type="caution">
    <text evidence="1">The sequence shown here is derived from an EMBL/GenBank/DDBJ whole genome shotgun (WGS) entry which is preliminary data.</text>
</comment>
<reference evidence="1 2" key="1">
    <citation type="journal article" date="2019" name="Sci. Rep.">
        <title>Orb-weaving spider Araneus ventricosus genome elucidates the spidroin gene catalogue.</title>
        <authorList>
            <person name="Kono N."/>
            <person name="Nakamura H."/>
            <person name="Ohtoshi R."/>
            <person name="Moran D.A.P."/>
            <person name="Shinohara A."/>
            <person name="Yoshida Y."/>
            <person name="Fujiwara M."/>
            <person name="Mori M."/>
            <person name="Tomita M."/>
            <person name="Arakawa K."/>
        </authorList>
    </citation>
    <scope>NUCLEOTIDE SEQUENCE [LARGE SCALE GENOMIC DNA]</scope>
</reference>
<evidence type="ECO:0000313" key="1">
    <source>
        <dbReference type="EMBL" id="GBM58722.1"/>
    </source>
</evidence>
<accession>A0A4Y2GXG9</accession>
<dbReference type="Proteomes" id="UP000499080">
    <property type="component" value="Unassembled WGS sequence"/>
</dbReference>
<dbReference type="AlphaFoldDB" id="A0A4Y2GXG9"/>
<evidence type="ECO:0000313" key="2">
    <source>
        <dbReference type="Proteomes" id="UP000499080"/>
    </source>
</evidence>
<sequence>MPPLIRQQELNCIRFKHTNILLNLSIGRLTSNVRRFALMEIVKDFFSSLADVSLAEVRPDVLVFCVSVVPGGSGPRCVFRPCPNKALCDAGSVI</sequence>
<keyword evidence="2" id="KW-1185">Reference proteome</keyword>
<name>A0A4Y2GXG9_ARAVE</name>
<gene>
    <name evidence="1" type="ORF">AVEN_175331_1</name>
</gene>
<protein>
    <submittedName>
        <fullName evidence="1">Uncharacterized protein</fullName>
    </submittedName>
</protein>